<proteinExistence type="inferred from homology"/>
<name>A0A8S1MLT3_PARPR</name>
<dbReference type="Pfam" id="PF13499">
    <property type="entry name" value="EF-hand_7"/>
    <property type="match status" value="1"/>
</dbReference>
<dbReference type="AlphaFoldDB" id="A0A8S1MLT3"/>
<keyword evidence="2" id="KW-0723">Serine/threonine-protein kinase</keyword>
<evidence type="ECO:0000313" key="11">
    <source>
        <dbReference type="Proteomes" id="UP000688137"/>
    </source>
</evidence>
<dbReference type="OMA" id="ISLSKMC"/>
<evidence type="ECO:0000313" key="10">
    <source>
        <dbReference type="EMBL" id="CAD8081170.1"/>
    </source>
</evidence>
<feature type="domain" description="EF-hand" evidence="9">
    <location>
        <begin position="435"/>
        <end position="470"/>
    </location>
</feature>
<keyword evidence="11" id="KW-1185">Reference proteome</keyword>
<evidence type="ECO:0000256" key="3">
    <source>
        <dbReference type="ARBA" id="ARBA00022679"/>
    </source>
</evidence>
<dbReference type="InterPro" id="IPR050205">
    <property type="entry name" value="CDPK_Ser/Thr_kinases"/>
</dbReference>
<dbReference type="PROSITE" id="PS00018">
    <property type="entry name" value="EF_HAND_1"/>
    <property type="match status" value="2"/>
</dbReference>
<comment type="cofactor">
    <cofactor evidence="1">
        <name>Mg(2+)</name>
        <dbReference type="ChEBI" id="CHEBI:18420"/>
    </cofactor>
</comment>
<dbReference type="GO" id="GO:0005509">
    <property type="term" value="F:calcium ion binding"/>
    <property type="evidence" value="ECO:0007669"/>
    <property type="project" value="InterPro"/>
</dbReference>
<sequence length="531" mass="62902">MGICSAKPQQNLKIIQYHEKQSKQSPQNEQSLDIQRLVKSERSIKTIKPTALSPKQVLSKFAVSPSTRQIKHMVWADQIVENQNFRGTLKTWVSIKNTQFSKYYTMLNKDQFHYKIKQNDHIVVLQHNISGRIMVAEMIKKTQQGNQFIESIIQTQLNHPNLIRIFEIFQDSNNYQIIHDFCNGTLLSQNLHNSVYTQQQAALILKQIIDVIKYLHQYDVNHGALTLASFQKCNQSNSNFIKLVDFKPIYLKSYIQEKEIYQYMSPESIKFPEFYTIERDIWSIGIILFQMLTGEFPFKGNNKEEVFEEIRKYSLQQEFNNKCLPSESVDIIKRFLQLDPSKRIMLNEALNEHWLKHFIENQYEEQEQIIKQLENNHEYNFLQCCFLQFMISTFSSDQEQFFYQLFCQFDINHDGKISKQDLTTAYIKYFNSIQEVKEHVDKVFKGIDINKNGEIDFQEFLIGVMNKNTLITEDNLKEAFKLLSDIEGFISLSKMCSLYHNKKQQLKQSFCAYENNQINFKQFQQLMFDTL</sequence>
<gene>
    <name evidence="10" type="ORF">PPRIM_AZ9-3.1.T0650085</name>
</gene>
<protein>
    <recommendedName>
        <fullName evidence="12">Calcium-dependent protein kinase</fullName>
    </recommendedName>
</protein>
<dbReference type="PROSITE" id="PS50011">
    <property type="entry name" value="PROTEIN_KINASE_DOM"/>
    <property type="match status" value="1"/>
</dbReference>
<dbReference type="EMBL" id="CAJJDM010000067">
    <property type="protein sequence ID" value="CAD8081170.1"/>
    <property type="molecule type" value="Genomic_DNA"/>
</dbReference>
<dbReference type="GO" id="GO:0005524">
    <property type="term" value="F:ATP binding"/>
    <property type="evidence" value="ECO:0007669"/>
    <property type="project" value="UniProtKB-KW"/>
</dbReference>
<comment type="caution">
    <text evidence="10">The sequence shown here is derived from an EMBL/GenBank/DDBJ whole genome shotgun (WGS) entry which is preliminary data.</text>
</comment>
<evidence type="ECO:0000256" key="2">
    <source>
        <dbReference type="ARBA" id="ARBA00022527"/>
    </source>
</evidence>
<evidence type="ECO:0000256" key="1">
    <source>
        <dbReference type="ARBA" id="ARBA00001946"/>
    </source>
</evidence>
<dbReference type="PANTHER" id="PTHR24349">
    <property type="entry name" value="SERINE/THREONINE-PROTEIN KINASE"/>
    <property type="match status" value="1"/>
</dbReference>
<evidence type="ECO:0000256" key="7">
    <source>
        <dbReference type="ARBA" id="ARBA00024334"/>
    </source>
</evidence>
<accession>A0A8S1MLT3</accession>
<evidence type="ECO:0000259" key="8">
    <source>
        <dbReference type="PROSITE" id="PS50011"/>
    </source>
</evidence>
<comment type="similarity">
    <text evidence="7">Belongs to the protein kinase superfamily. Ser/Thr protein kinase family. CDPK subfamily.</text>
</comment>
<feature type="domain" description="EF-hand" evidence="9">
    <location>
        <begin position="397"/>
        <end position="432"/>
    </location>
</feature>
<keyword evidence="5" id="KW-0418">Kinase</keyword>
<keyword evidence="4" id="KW-0547">Nucleotide-binding</keyword>
<dbReference type="InterPro" id="IPR018247">
    <property type="entry name" value="EF_Hand_1_Ca_BS"/>
</dbReference>
<keyword evidence="6" id="KW-0067">ATP-binding</keyword>
<feature type="domain" description="Protein kinase" evidence="8">
    <location>
        <begin position="89"/>
        <end position="355"/>
    </location>
</feature>
<evidence type="ECO:0000256" key="5">
    <source>
        <dbReference type="ARBA" id="ARBA00022777"/>
    </source>
</evidence>
<dbReference type="Pfam" id="PF00069">
    <property type="entry name" value="Pkinase"/>
    <property type="match status" value="1"/>
</dbReference>
<dbReference type="SMART" id="SM00054">
    <property type="entry name" value="EFh"/>
    <property type="match status" value="2"/>
</dbReference>
<dbReference type="GO" id="GO:0004674">
    <property type="term" value="F:protein serine/threonine kinase activity"/>
    <property type="evidence" value="ECO:0007669"/>
    <property type="project" value="UniProtKB-KW"/>
</dbReference>
<evidence type="ECO:0000256" key="6">
    <source>
        <dbReference type="ARBA" id="ARBA00022840"/>
    </source>
</evidence>
<evidence type="ECO:0008006" key="12">
    <source>
        <dbReference type="Google" id="ProtNLM"/>
    </source>
</evidence>
<dbReference type="CDD" id="cd00051">
    <property type="entry name" value="EFh"/>
    <property type="match status" value="1"/>
</dbReference>
<reference evidence="10" key="1">
    <citation type="submission" date="2021-01" db="EMBL/GenBank/DDBJ databases">
        <authorList>
            <consortium name="Genoscope - CEA"/>
            <person name="William W."/>
        </authorList>
    </citation>
    <scope>NUCLEOTIDE SEQUENCE</scope>
</reference>
<dbReference type="InterPro" id="IPR000719">
    <property type="entry name" value="Prot_kinase_dom"/>
</dbReference>
<evidence type="ECO:0000256" key="4">
    <source>
        <dbReference type="ARBA" id="ARBA00022741"/>
    </source>
</evidence>
<dbReference type="PROSITE" id="PS50222">
    <property type="entry name" value="EF_HAND_2"/>
    <property type="match status" value="2"/>
</dbReference>
<keyword evidence="3" id="KW-0808">Transferase</keyword>
<organism evidence="10 11">
    <name type="scientific">Paramecium primaurelia</name>
    <dbReference type="NCBI Taxonomy" id="5886"/>
    <lineage>
        <taxon>Eukaryota</taxon>
        <taxon>Sar</taxon>
        <taxon>Alveolata</taxon>
        <taxon>Ciliophora</taxon>
        <taxon>Intramacronucleata</taxon>
        <taxon>Oligohymenophorea</taxon>
        <taxon>Peniculida</taxon>
        <taxon>Parameciidae</taxon>
        <taxon>Paramecium</taxon>
    </lineage>
</organism>
<evidence type="ECO:0000259" key="9">
    <source>
        <dbReference type="PROSITE" id="PS50222"/>
    </source>
</evidence>
<dbReference type="Proteomes" id="UP000688137">
    <property type="component" value="Unassembled WGS sequence"/>
</dbReference>
<dbReference type="InterPro" id="IPR002048">
    <property type="entry name" value="EF_hand_dom"/>
</dbReference>